<dbReference type="EMBL" id="LNQE01001071">
    <property type="protein sequence ID" value="KUG21346.1"/>
    <property type="molecule type" value="Genomic_DNA"/>
</dbReference>
<feature type="region of interest" description="Disordered" evidence="1">
    <location>
        <begin position="43"/>
        <end position="67"/>
    </location>
</feature>
<accession>A0A0W8FKV6</accession>
<comment type="caution">
    <text evidence="2">The sequence shown here is derived from an EMBL/GenBank/DDBJ whole genome shotgun (WGS) entry which is preliminary data.</text>
</comment>
<sequence>MHAARLRGERCLYFSFEESPDQVVMAPDACQAAAAAALRKPIGTSRTRTASDGSWHPEGGVINTAIG</sequence>
<gene>
    <name evidence="2" type="ORF">ASZ90_008903</name>
</gene>
<organism evidence="2">
    <name type="scientific">hydrocarbon metagenome</name>
    <dbReference type="NCBI Taxonomy" id="938273"/>
    <lineage>
        <taxon>unclassified sequences</taxon>
        <taxon>metagenomes</taxon>
        <taxon>ecological metagenomes</taxon>
    </lineage>
</organism>
<name>A0A0W8FKV6_9ZZZZ</name>
<protein>
    <submittedName>
        <fullName evidence="2">Uncharacterized protein</fullName>
    </submittedName>
</protein>
<proteinExistence type="predicted"/>
<dbReference type="AlphaFoldDB" id="A0A0W8FKV6"/>
<evidence type="ECO:0000313" key="2">
    <source>
        <dbReference type="EMBL" id="KUG21346.1"/>
    </source>
</evidence>
<reference evidence="2" key="1">
    <citation type="journal article" date="2015" name="Proc. Natl. Acad. Sci. U.S.A.">
        <title>Networks of energetic and metabolic interactions define dynamics in microbial communities.</title>
        <authorList>
            <person name="Embree M."/>
            <person name="Liu J.K."/>
            <person name="Al-Bassam M.M."/>
            <person name="Zengler K."/>
        </authorList>
    </citation>
    <scope>NUCLEOTIDE SEQUENCE</scope>
</reference>
<evidence type="ECO:0000256" key="1">
    <source>
        <dbReference type="SAM" id="MobiDB-lite"/>
    </source>
</evidence>